<dbReference type="Proteomes" id="UP001519460">
    <property type="component" value="Unassembled WGS sequence"/>
</dbReference>
<dbReference type="Pfam" id="PF00582">
    <property type="entry name" value="Usp"/>
    <property type="match status" value="1"/>
</dbReference>
<dbReference type="PANTHER" id="PTHR46989:SF3">
    <property type="entry name" value="USPA DOMAIN-CONTAINING PROTEIN"/>
    <property type="match status" value="1"/>
</dbReference>
<evidence type="ECO:0000313" key="2">
    <source>
        <dbReference type="EMBL" id="KAK7476036.1"/>
    </source>
</evidence>
<gene>
    <name evidence="2" type="ORF">BaRGS_00032743</name>
</gene>
<organism evidence="2 3">
    <name type="scientific">Batillaria attramentaria</name>
    <dbReference type="NCBI Taxonomy" id="370345"/>
    <lineage>
        <taxon>Eukaryota</taxon>
        <taxon>Metazoa</taxon>
        <taxon>Spiralia</taxon>
        <taxon>Lophotrochozoa</taxon>
        <taxon>Mollusca</taxon>
        <taxon>Gastropoda</taxon>
        <taxon>Caenogastropoda</taxon>
        <taxon>Sorbeoconcha</taxon>
        <taxon>Cerithioidea</taxon>
        <taxon>Batillariidae</taxon>
        <taxon>Batillaria</taxon>
    </lineage>
</organism>
<protein>
    <recommendedName>
        <fullName evidence="1">UspA domain-containing protein</fullName>
    </recommendedName>
</protein>
<comment type="caution">
    <text evidence="2">The sequence shown here is derived from an EMBL/GenBank/DDBJ whole genome shotgun (WGS) entry which is preliminary data.</text>
</comment>
<dbReference type="InterPro" id="IPR006016">
    <property type="entry name" value="UspA"/>
</dbReference>
<dbReference type="InterPro" id="IPR014729">
    <property type="entry name" value="Rossmann-like_a/b/a_fold"/>
</dbReference>
<dbReference type="Gene3D" id="3.40.50.620">
    <property type="entry name" value="HUPs"/>
    <property type="match status" value="1"/>
</dbReference>
<keyword evidence="3" id="KW-1185">Reference proteome</keyword>
<proteinExistence type="predicted"/>
<feature type="domain" description="UspA" evidence="1">
    <location>
        <begin position="11"/>
        <end position="157"/>
    </location>
</feature>
<dbReference type="AlphaFoldDB" id="A0ABD0JMM3"/>
<dbReference type="CDD" id="cd23659">
    <property type="entry name" value="USP_At3g01520-like"/>
    <property type="match status" value="1"/>
</dbReference>
<evidence type="ECO:0000313" key="3">
    <source>
        <dbReference type="Proteomes" id="UP001519460"/>
    </source>
</evidence>
<name>A0ABD0JMM3_9CAEN</name>
<sequence length="160" mass="17188">MAAKGAQGGRVVVIAIDGSDAAAHAFETYMQSLKYPEDTVVLVACDELNMAIANFWKGGVFDYNPDVLQEKLQKDEQEKKALLKSFQDKLQEAGIKFKAVVLVSQNPGATIVATADSEKADLIVMGSRGHGLVTRTLIGSCSNYVLNHTSVPVVICRNSS</sequence>
<evidence type="ECO:0000259" key="1">
    <source>
        <dbReference type="Pfam" id="PF00582"/>
    </source>
</evidence>
<dbReference type="PANTHER" id="PTHR46989">
    <property type="entry name" value="USP DOMAIN-CONTAINING PROTEIN"/>
    <property type="match status" value="1"/>
</dbReference>
<accession>A0ABD0JMM3</accession>
<dbReference type="EMBL" id="JACVVK020000387">
    <property type="protein sequence ID" value="KAK7476036.1"/>
    <property type="molecule type" value="Genomic_DNA"/>
</dbReference>
<dbReference type="PRINTS" id="PR01438">
    <property type="entry name" value="UNVRSLSTRESS"/>
</dbReference>
<dbReference type="InterPro" id="IPR006015">
    <property type="entry name" value="Universal_stress_UspA"/>
</dbReference>
<dbReference type="SUPFAM" id="SSF52402">
    <property type="entry name" value="Adenine nucleotide alpha hydrolases-like"/>
    <property type="match status" value="1"/>
</dbReference>
<reference evidence="2 3" key="1">
    <citation type="journal article" date="2023" name="Sci. Data">
        <title>Genome assembly of the Korean intertidal mud-creeper Batillaria attramentaria.</title>
        <authorList>
            <person name="Patra A.K."/>
            <person name="Ho P.T."/>
            <person name="Jun S."/>
            <person name="Lee S.J."/>
            <person name="Kim Y."/>
            <person name="Won Y.J."/>
        </authorList>
    </citation>
    <scope>NUCLEOTIDE SEQUENCE [LARGE SCALE GENOMIC DNA]</scope>
    <source>
        <strain evidence="2">Wonlab-2016</strain>
    </source>
</reference>